<proteinExistence type="predicted"/>
<name>A0AAW2IZ72_9LAMI</name>
<protein>
    <submittedName>
        <fullName evidence="2">Uncharacterized protein</fullName>
    </submittedName>
</protein>
<sequence length="85" mass="9626">MLRPPRSSQSQQEIKRRAPRIAPNPEEVLVIRSRNLQQEPDSVLRPRHAPKCGLQGYDRNRLDYTCTARTAKARGESEVKTAASS</sequence>
<reference evidence="2" key="2">
    <citation type="journal article" date="2024" name="Plant">
        <title>Genomic evolution and insights into agronomic trait innovations of Sesamum species.</title>
        <authorList>
            <person name="Miao H."/>
            <person name="Wang L."/>
            <person name="Qu L."/>
            <person name="Liu H."/>
            <person name="Sun Y."/>
            <person name="Le M."/>
            <person name="Wang Q."/>
            <person name="Wei S."/>
            <person name="Zheng Y."/>
            <person name="Lin W."/>
            <person name="Duan Y."/>
            <person name="Cao H."/>
            <person name="Xiong S."/>
            <person name="Wang X."/>
            <person name="Wei L."/>
            <person name="Li C."/>
            <person name="Ma Q."/>
            <person name="Ju M."/>
            <person name="Zhao R."/>
            <person name="Li G."/>
            <person name="Mu C."/>
            <person name="Tian Q."/>
            <person name="Mei H."/>
            <person name="Zhang T."/>
            <person name="Gao T."/>
            <person name="Zhang H."/>
        </authorList>
    </citation>
    <scope>NUCLEOTIDE SEQUENCE</scope>
    <source>
        <strain evidence="2">G01</strain>
    </source>
</reference>
<comment type="caution">
    <text evidence="2">The sequence shown here is derived from an EMBL/GenBank/DDBJ whole genome shotgun (WGS) entry which is preliminary data.</text>
</comment>
<dbReference type="EMBL" id="JACGWK010001484">
    <property type="protein sequence ID" value="KAL0287536.1"/>
    <property type="molecule type" value="Genomic_DNA"/>
</dbReference>
<gene>
    <name evidence="2" type="ORF">Sangu_2688100</name>
</gene>
<organism evidence="2">
    <name type="scientific">Sesamum angustifolium</name>
    <dbReference type="NCBI Taxonomy" id="2727405"/>
    <lineage>
        <taxon>Eukaryota</taxon>
        <taxon>Viridiplantae</taxon>
        <taxon>Streptophyta</taxon>
        <taxon>Embryophyta</taxon>
        <taxon>Tracheophyta</taxon>
        <taxon>Spermatophyta</taxon>
        <taxon>Magnoliopsida</taxon>
        <taxon>eudicotyledons</taxon>
        <taxon>Gunneridae</taxon>
        <taxon>Pentapetalae</taxon>
        <taxon>asterids</taxon>
        <taxon>lamiids</taxon>
        <taxon>Lamiales</taxon>
        <taxon>Pedaliaceae</taxon>
        <taxon>Sesamum</taxon>
    </lineage>
</organism>
<feature type="compositionally biased region" description="Polar residues" evidence="1">
    <location>
        <begin position="1"/>
        <end position="12"/>
    </location>
</feature>
<evidence type="ECO:0000256" key="1">
    <source>
        <dbReference type="SAM" id="MobiDB-lite"/>
    </source>
</evidence>
<reference evidence="2" key="1">
    <citation type="submission" date="2020-06" db="EMBL/GenBank/DDBJ databases">
        <authorList>
            <person name="Li T."/>
            <person name="Hu X."/>
            <person name="Zhang T."/>
            <person name="Song X."/>
            <person name="Zhang H."/>
            <person name="Dai N."/>
            <person name="Sheng W."/>
            <person name="Hou X."/>
            <person name="Wei L."/>
        </authorList>
    </citation>
    <scope>NUCLEOTIDE SEQUENCE</scope>
    <source>
        <strain evidence="2">G01</strain>
        <tissue evidence="2">Leaf</tissue>
    </source>
</reference>
<accession>A0AAW2IZ72</accession>
<feature type="region of interest" description="Disordered" evidence="1">
    <location>
        <begin position="1"/>
        <end position="21"/>
    </location>
</feature>
<evidence type="ECO:0000313" key="2">
    <source>
        <dbReference type="EMBL" id="KAL0287536.1"/>
    </source>
</evidence>
<dbReference type="AlphaFoldDB" id="A0AAW2IZ72"/>